<organism evidence="2 3">
    <name type="scientific">Burkholderia cepacia</name>
    <name type="common">Pseudomonas cepacia</name>
    <dbReference type="NCBI Taxonomy" id="292"/>
    <lineage>
        <taxon>Bacteria</taxon>
        <taxon>Pseudomonadati</taxon>
        <taxon>Pseudomonadota</taxon>
        <taxon>Betaproteobacteria</taxon>
        <taxon>Burkholderiales</taxon>
        <taxon>Burkholderiaceae</taxon>
        <taxon>Burkholderia</taxon>
        <taxon>Burkholderia cepacia complex</taxon>
    </lineage>
</organism>
<dbReference type="AlphaFoldDB" id="A0AAE8NLI1"/>
<protein>
    <submittedName>
        <fullName evidence="2">Amidohydrolase</fullName>
        <ecNumber evidence="2">3.5.1.91</ecNumber>
    </submittedName>
</protein>
<feature type="domain" description="Amidohydrolase 3" evidence="1">
    <location>
        <begin position="1"/>
        <end position="176"/>
    </location>
</feature>
<dbReference type="Gene3D" id="2.30.40.10">
    <property type="entry name" value="Urease, subunit C, domain 1"/>
    <property type="match status" value="1"/>
</dbReference>
<dbReference type="InterPro" id="IPR032466">
    <property type="entry name" value="Metal_Hydrolase"/>
</dbReference>
<keyword evidence="2" id="KW-0378">Hydrolase</keyword>
<dbReference type="EMBL" id="UARD01000050">
    <property type="protein sequence ID" value="SQA59046.1"/>
    <property type="molecule type" value="Genomic_DNA"/>
</dbReference>
<dbReference type="SUPFAM" id="SSF51556">
    <property type="entry name" value="Metallo-dependent hydrolases"/>
    <property type="match status" value="1"/>
</dbReference>
<proteinExistence type="predicted"/>
<dbReference type="SUPFAM" id="SSF51338">
    <property type="entry name" value="Composite domain of metallo-dependent hydrolases"/>
    <property type="match status" value="1"/>
</dbReference>
<dbReference type="Pfam" id="PF07969">
    <property type="entry name" value="Amidohydro_3"/>
    <property type="match status" value="1"/>
</dbReference>
<dbReference type="PANTHER" id="PTHR22642">
    <property type="entry name" value="IMIDAZOLONEPROPIONASE"/>
    <property type="match status" value="1"/>
</dbReference>
<comment type="caution">
    <text evidence="2">The sequence shown here is derived from an EMBL/GenBank/DDBJ whole genome shotgun (WGS) entry which is preliminary data.</text>
</comment>
<evidence type="ECO:0000313" key="3">
    <source>
        <dbReference type="Proteomes" id="UP000250416"/>
    </source>
</evidence>
<dbReference type="InterPro" id="IPR011059">
    <property type="entry name" value="Metal-dep_hydrolase_composite"/>
</dbReference>
<accession>A0AAE8NLI1</accession>
<evidence type="ECO:0000259" key="1">
    <source>
        <dbReference type="Pfam" id="PF07969"/>
    </source>
</evidence>
<name>A0AAE8NLI1_BURCE</name>
<reference evidence="2 3" key="1">
    <citation type="submission" date="2018-06" db="EMBL/GenBank/DDBJ databases">
        <authorList>
            <consortium name="Pathogen Informatics"/>
            <person name="Doyle S."/>
        </authorList>
    </citation>
    <scope>NUCLEOTIDE SEQUENCE [LARGE SCALE GENOMIC DNA]</scope>
    <source>
        <strain evidence="2 3">NCTC10661</strain>
    </source>
</reference>
<evidence type="ECO:0000313" key="2">
    <source>
        <dbReference type="EMBL" id="SQA59046.1"/>
    </source>
</evidence>
<sequence>MRDRRAQLAHLQLVDPADMSRFNRLGAIASVQTLWTAAREEQQQLYRDLLGAERTARNYPFRSLRNAGAMLAAGSDWSVSTMDPMQIIQTGVTHLLIDQPDSPPWNPHERLDLLTMLEAYTVNTAYALRFDDCTGSLEAGKDASFAILDRNPFAHPVETFAQTRVIETCFRGEVVYAAPGWAD</sequence>
<dbReference type="InterPro" id="IPR013108">
    <property type="entry name" value="Amidohydro_3"/>
</dbReference>
<dbReference type="PANTHER" id="PTHR22642:SF2">
    <property type="entry name" value="PROTEIN LONG AFTER FAR-RED 3"/>
    <property type="match status" value="1"/>
</dbReference>
<dbReference type="Gene3D" id="3.20.20.140">
    <property type="entry name" value="Metal-dependent hydrolases"/>
    <property type="match status" value="1"/>
</dbReference>
<gene>
    <name evidence="2" type="primary">nfdA_3</name>
    <name evidence="2" type="ORF">NCTC10661_06453</name>
</gene>
<dbReference type="EC" id="3.5.1.91" evidence="2"/>
<dbReference type="GO" id="GO:0016810">
    <property type="term" value="F:hydrolase activity, acting on carbon-nitrogen (but not peptide) bonds"/>
    <property type="evidence" value="ECO:0007669"/>
    <property type="project" value="InterPro"/>
</dbReference>
<dbReference type="Proteomes" id="UP000250416">
    <property type="component" value="Unassembled WGS sequence"/>
</dbReference>